<keyword evidence="4" id="KW-1185">Reference proteome</keyword>
<feature type="transmembrane region" description="Helical" evidence="2">
    <location>
        <begin position="88"/>
        <end position="112"/>
    </location>
</feature>
<dbReference type="InterPro" id="IPR025557">
    <property type="entry name" value="DUF4282"/>
</dbReference>
<protein>
    <submittedName>
        <fullName evidence="3">DUF4282 domain-containing protein</fullName>
    </submittedName>
</protein>
<dbReference type="Proteomes" id="UP000666915">
    <property type="component" value="Unassembled WGS sequence"/>
</dbReference>
<proteinExistence type="predicted"/>
<sequence>MTHPSDPGQSPRPPGPPPGPGTGPYGPPPQQQPGPVPGPRPPGAYGTGPYEQPQTWQPTPRDPQSKGLLSALFDTNFDHMVTTQMIKIIYRLALVLITLLALLVAWYGVAFLEWNTTLGLLTLIATPFLWIFQLLATRMVLEFLINQFKISEYLRAIKDKD</sequence>
<evidence type="ECO:0000256" key="2">
    <source>
        <dbReference type="SAM" id="Phobius"/>
    </source>
</evidence>
<evidence type="ECO:0000313" key="3">
    <source>
        <dbReference type="EMBL" id="MBO2436660.1"/>
    </source>
</evidence>
<keyword evidence="2" id="KW-0472">Membrane</keyword>
<keyword evidence="2" id="KW-0812">Transmembrane</keyword>
<comment type="caution">
    <text evidence="3">The sequence shown here is derived from an EMBL/GenBank/DDBJ whole genome shotgun (WGS) entry which is preliminary data.</text>
</comment>
<name>A0ABS3QRR6_9ACTN</name>
<dbReference type="Pfam" id="PF14110">
    <property type="entry name" value="DUF4282"/>
    <property type="match status" value="1"/>
</dbReference>
<dbReference type="EMBL" id="JAGEOK010000002">
    <property type="protein sequence ID" value="MBO2436660.1"/>
    <property type="molecule type" value="Genomic_DNA"/>
</dbReference>
<dbReference type="RefSeq" id="WP_208264943.1">
    <property type="nucleotide sequence ID" value="NZ_BAAAGM010000085.1"/>
</dbReference>
<feature type="region of interest" description="Disordered" evidence="1">
    <location>
        <begin position="1"/>
        <end position="65"/>
    </location>
</feature>
<gene>
    <name evidence="3" type="ORF">J4557_03915</name>
</gene>
<feature type="transmembrane region" description="Helical" evidence="2">
    <location>
        <begin position="118"/>
        <end position="141"/>
    </location>
</feature>
<keyword evidence="2" id="KW-1133">Transmembrane helix</keyword>
<feature type="compositionally biased region" description="Pro residues" evidence="1">
    <location>
        <begin position="10"/>
        <end position="42"/>
    </location>
</feature>
<accession>A0ABS3QRR6</accession>
<reference evidence="3 4" key="1">
    <citation type="submission" date="2021-03" db="EMBL/GenBank/DDBJ databases">
        <authorList>
            <person name="Kanchanasin P."/>
            <person name="Saeng-In P."/>
            <person name="Phongsopitanun W."/>
            <person name="Yuki M."/>
            <person name="Kudo T."/>
            <person name="Ohkuma M."/>
            <person name="Tanasupawat S."/>
        </authorList>
    </citation>
    <scope>NUCLEOTIDE SEQUENCE [LARGE SCALE GENOMIC DNA]</scope>
    <source>
        <strain evidence="3 4">L46</strain>
    </source>
</reference>
<evidence type="ECO:0000313" key="4">
    <source>
        <dbReference type="Proteomes" id="UP000666915"/>
    </source>
</evidence>
<evidence type="ECO:0000256" key="1">
    <source>
        <dbReference type="SAM" id="MobiDB-lite"/>
    </source>
</evidence>
<organism evidence="3 4">
    <name type="scientific">Actinomadura nitritigenes</name>
    <dbReference type="NCBI Taxonomy" id="134602"/>
    <lineage>
        <taxon>Bacteria</taxon>
        <taxon>Bacillati</taxon>
        <taxon>Actinomycetota</taxon>
        <taxon>Actinomycetes</taxon>
        <taxon>Streptosporangiales</taxon>
        <taxon>Thermomonosporaceae</taxon>
        <taxon>Actinomadura</taxon>
    </lineage>
</organism>